<dbReference type="SUPFAM" id="SSF53335">
    <property type="entry name" value="S-adenosyl-L-methionine-dependent methyltransferases"/>
    <property type="match status" value="1"/>
</dbReference>
<dbReference type="PANTHER" id="PTHR43861:SF1">
    <property type="entry name" value="TRANS-ACONITATE 2-METHYLTRANSFERASE"/>
    <property type="match status" value="1"/>
</dbReference>
<dbReference type="GO" id="GO:0008168">
    <property type="term" value="F:methyltransferase activity"/>
    <property type="evidence" value="ECO:0007669"/>
    <property type="project" value="UniProtKB-KW"/>
</dbReference>
<feature type="domain" description="Methyltransferase" evidence="3">
    <location>
        <begin position="45"/>
        <end position="137"/>
    </location>
</feature>
<dbReference type="InterPro" id="IPR029063">
    <property type="entry name" value="SAM-dependent_MTases_sf"/>
</dbReference>
<sequence length="209" mass="23522">MKILKPVEAFDKAAKIYQDKFMDVSSFGNTFDLFCNNIKSNDADILDIACGPGNITKYLLDRKPDYDILGIDLSSKMLELAKINNPTARFELMNCNDISKIEQKFDGIICGFCLPYLAKEEAIQLIADSSGLLKPGGMFYLSTMEDDYSKSGLITSSLGDQVYLYYHQEDYLTKAFQDNNFEVIKLKRFDSIDKDGAPIIDLVLIGKLI</sequence>
<evidence type="ECO:0000256" key="2">
    <source>
        <dbReference type="ARBA" id="ARBA00022679"/>
    </source>
</evidence>
<keyword evidence="2" id="KW-0808">Transferase</keyword>
<dbReference type="RefSeq" id="WP_200245624.1">
    <property type="nucleotide sequence ID" value="NZ_JAENHK010000010.1"/>
</dbReference>
<evidence type="ECO:0000256" key="1">
    <source>
        <dbReference type="ARBA" id="ARBA00022603"/>
    </source>
</evidence>
<dbReference type="InterPro" id="IPR041698">
    <property type="entry name" value="Methyltransf_25"/>
</dbReference>
<reference evidence="5" key="1">
    <citation type="submission" date="2021-01" db="EMBL/GenBank/DDBJ databases">
        <title>Genome public.</title>
        <authorList>
            <person name="Liu C."/>
            <person name="Sun Q."/>
        </authorList>
    </citation>
    <scope>NUCLEOTIDE SEQUENCE [LARGE SCALE GENOMIC DNA]</scope>
    <source>
        <strain evidence="5">YIM B02567</strain>
    </source>
</reference>
<dbReference type="PANTHER" id="PTHR43861">
    <property type="entry name" value="TRANS-ACONITATE 2-METHYLTRANSFERASE-RELATED"/>
    <property type="match status" value="1"/>
</dbReference>
<accession>A0ABS1FUU6</accession>
<gene>
    <name evidence="4" type="ORF">JHL15_10580</name>
</gene>
<dbReference type="Gene3D" id="3.40.50.150">
    <property type="entry name" value="Vaccinia Virus protein VP39"/>
    <property type="match status" value="1"/>
</dbReference>
<protein>
    <submittedName>
        <fullName evidence="4">Class I SAM-dependent methyltransferase</fullName>
    </submittedName>
</protein>
<dbReference type="Proteomes" id="UP000628669">
    <property type="component" value="Unassembled WGS sequence"/>
</dbReference>
<dbReference type="Pfam" id="PF13649">
    <property type="entry name" value="Methyltransf_25"/>
    <property type="match status" value="1"/>
</dbReference>
<keyword evidence="5" id="KW-1185">Reference proteome</keyword>
<comment type="caution">
    <text evidence="4">The sequence shown here is derived from an EMBL/GenBank/DDBJ whole genome shotgun (WGS) entry which is preliminary data.</text>
</comment>
<evidence type="ECO:0000313" key="5">
    <source>
        <dbReference type="Proteomes" id="UP000628669"/>
    </source>
</evidence>
<proteinExistence type="predicted"/>
<name>A0ABS1FUU6_9FLAO</name>
<evidence type="ECO:0000259" key="3">
    <source>
        <dbReference type="Pfam" id="PF13649"/>
    </source>
</evidence>
<keyword evidence="1 4" id="KW-0489">Methyltransferase</keyword>
<dbReference type="GO" id="GO:0032259">
    <property type="term" value="P:methylation"/>
    <property type="evidence" value="ECO:0007669"/>
    <property type="project" value="UniProtKB-KW"/>
</dbReference>
<organism evidence="4 5">
    <name type="scientific">Chryseobacterium paridis</name>
    <dbReference type="NCBI Taxonomy" id="2800328"/>
    <lineage>
        <taxon>Bacteria</taxon>
        <taxon>Pseudomonadati</taxon>
        <taxon>Bacteroidota</taxon>
        <taxon>Flavobacteriia</taxon>
        <taxon>Flavobacteriales</taxon>
        <taxon>Weeksellaceae</taxon>
        <taxon>Chryseobacterium group</taxon>
        <taxon>Chryseobacterium</taxon>
    </lineage>
</organism>
<dbReference type="CDD" id="cd02440">
    <property type="entry name" value="AdoMet_MTases"/>
    <property type="match status" value="1"/>
</dbReference>
<evidence type="ECO:0000313" key="4">
    <source>
        <dbReference type="EMBL" id="MBK1896198.1"/>
    </source>
</evidence>
<dbReference type="EMBL" id="JAENHK010000010">
    <property type="protein sequence ID" value="MBK1896198.1"/>
    <property type="molecule type" value="Genomic_DNA"/>
</dbReference>